<dbReference type="GO" id="GO:0016627">
    <property type="term" value="F:oxidoreductase activity, acting on the CH-CH group of donors"/>
    <property type="evidence" value="ECO:0007669"/>
    <property type="project" value="InterPro"/>
</dbReference>
<keyword evidence="1" id="KW-0285">Flavoprotein</keyword>
<name>A0A0I9TJ86_9MYCO</name>
<reference evidence="3 4" key="1">
    <citation type="submission" date="2015-05" db="EMBL/GenBank/DDBJ databases">
        <title>Genome sequence of Mycobacterium haemophilum.</title>
        <authorList>
            <person name="Greninger A.L."/>
            <person name="Cunningham G."/>
            <person name="Miller S."/>
        </authorList>
    </citation>
    <scope>NUCLEOTIDE SEQUENCE [LARGE SCALE GENOMIC DNA]</scope>
    <source>
        <strain evidence="4">UC1</strain>
    </source>
</reference>
<evidence type="ECO:0000256" key="1">
    <source>
        <dbReference type="ARBA" id="ARBA00022630"/>
    </source>
</evidence>
<dbReference type="PATRIC" id="fig|29311.18.peg.829"/>
<organism evidence="3 4">
    <name type="scientific">Mycobacterium haemophilum</name>
    <dbReference type="NCBI Taxonomy" id="29311"/>
    <lineage>
        <taxon>Bacteria</taxon>
        <taxon>Bacillati</taxon>
        <taxon>Actinomycetota</taxon>
        <taxon>Actinomycetes</taxon>
        <taxon>Mycobacteriales</taxon>
        <taxon>Mycobacteriaceae</taxon>
        <taxon>Mycobacterium</taxon>
    </lineage>
</organism>
<dbReference type="Proteomes" id="UP000036334">
    <property type="component" value="Unassembled WGS sequence"/>
</dbReference>
<dbReference type="AlphaFoldDB" id="A0A0I9TJ86"/>
<dbReference type="InterPro" id="IPR009075">
    <property type="entry name" value="AcylCo_DH/oxidase_C"/>
</dbReference>
<accession>A0A0I9TJ86</accession>
<dbReference type="EMBL" id="LDPR01000002">
    <property type="protein sequence ID" value="KLO38501.1"/>
    <property type="molecule type" value="Genomic_DNA"/>
</dbReference>
<feature type="domain" description="Acyl-CoA dehydrogenase/oxidase C-terminal" evidence="2">
    <location>
        <begin position="2"/>
        <end position="63"/>
    </location>
</feature>
<dbReference type="InterPro" id="IPR036250">
    <property type="entry name" value="AcylCo_DH-like_C"/>
</dbReference>
<dbReference type="SUPFAM" id="SSF47203">
    <property type="entry name" value="Acyl-CoA dehydrogenase C-terminal domain-like"/>
    <property type="match status" value="1"/>
</dbReference>
<evidence type="ECO:0000313" key="4">
    <source>
        <dbReference type="Proteomes" id="UP000036334"/>
    </source>
</evidence>
<gene>
    <name evidence="3" type="ORF">ABH38_03680</name>
</gene>
<evidence type="ECO:0000313" key="3">
    <source>
        <dbReference type="EMBL" id="KLO38501.1"/>
    </source>
</evidence>
<keyword evidence="4" id="KW-1185">Reference proteome</keyword>
<protein>
    <recommendedName>
        <fullName evidence="2">Acyl-CoA dehydrogenase/oxidase C-terminal domain-containing protein</fullName>
    </recommendedName>
</protein>
<comment type="caution">
    <text evidence="3">The sequence shown here is derived from an EMBL/GenBank/DDBJ whole genome shotgun (WGS) entry which is preliminary data.</text>
</comment>
<dbReference type="STRING" id="1202450.B586_20185"/>
<dbReference type="Pfam" id="PF00441">
    <property type="entry name" value="Acyl-CoA_dh_1"/>
    <property type="match status" value="1"/>
</dbReference>
<sequence>MERVQFGRRIGSFQAIRHRLAETHVAIEGAEATLHAASDTPDDPDDSGTLACLLAKAATGQAARIDWPGMPEQRCGPIDLLRLAQL</sequence>
<dbReference type="Gene3D" id="1.20.140.10">
    <property type="entry name" value="Butyryl-CoA Dehydrogenase, subunit A, domain 3"/>
    <property type="match status" value="1"/>
</dbReference>
<proteinExistence type="predicted"/>
<evidence type="ECO:0000259" key="2">
    <source>
        <dbReference type="Pfam" id="PF00441"/>
    </source>
</evidence>